<organism evidence="5 6">
    <name type="scientific">Nocardiopsis ansamitocini</name>
    <dbReference type="NCBI Taxonomy" id="1670832"/>
    <lineage>
        <taxon>Bacteria</taxon>
        <taxon>Bacillati</taxon>
        <taxon>Actinomycetota</taxon>
        <taxon>Actinomycetes</taxon>
        <taxon>Streptosporangiales</taxon>
        <taxon>Nocardiopsidaceae</taxon>
        <taxon>Nocardiopsis</taxon>
    </lineage>
</organism>
<dbReference type="RefSeq" id="WP_285761387.1">
    <property type="nucleotide sequence ID" value="NZ_BSQG01000009.1"/>
</dbReference>
<evidence type="ECO:0000313" key="5">
    <source>
        <dbReference type="EMBL" id="GLU49851.1"/>
    </source>
</evidence>
<dbReference type="GO" id="GO:0005524">
    <property type="term" value="F:ATP binding"/>
    <property type="evidence" value="ECO:0007669"/>
    <property type="project" value="InterPro"/>
</dbReference>
<proteinExistence type="predicted"/>
<keyword evidence="6" id="KW-1185">Reference proteome</keyword>
<accession>A0A9W6PAA2</accession>
<dbReference type="GO" id="GO:0006260">
    <property type="term" value="P:DNA replication"/>
    <property type="evidence" value="ECO:0007669"/>
    <property type="project" value="UniProtKB-KW"/>
</dbReference>
<reference evidence="5" key="1">
    <citation type="submission" date="2023-02" db="EMBL/GenBank/DDBJ databases">
        <title>Nocardiopsis ansamitocini NBRC 112285.</title>
        <authorList>
            <person name="Ichikawa N."/>
            <person name="Sato H."/>
            <person name="Tonouchi N."/>
        </authorList>
    </citation>
    <scope>NUCLEOTIDE SEQUENCE</scope>
    <source>
        <strain evidence="5">NBRC 112285</strain>
    </source>
</reference>
<gene>
    <name evidence="5" type="ORF">Nans01_42020</name>
</gene>
<dbReference type="PANTHER" id="PTHR30153:SF2">
    <property type="entry name" value="REPLICATIVE DNA HELICASE"/>
    <property type="match status" value="1"/>
</dbReference>
<dbReference type="EMBL" id="BSQG01000009">
    <property type="protein sequence ID" value="GLU49851.1"/>
    <property type="molecule type" value="Genomic_DNA"/>
</dbReference>
<dbReference type="Gene3D" id="1.10.860.10">
    <property type="entry name" value="DNAb Helicase, Chain A"/>
    <property type="match status" value="1"/>
</dbReference>
<feature type="domain" description="DNA helicase DnaB-like N-terminal" evidence="4">
    <location>
        <begin position="19"/>
        <end position="120"/>
    </location>
</feature>
<dbReference type="AlphaFoldDB" id="A0A9W6PAA2"/>
<comment type="caution">
    <text evidence="5">The sequence shown here is derived from an EMBL/GenBank/DDBJ whole genome shotgun (WGS) entry which is preliminary data.</text>
</comment>
<dbReference type="SUPFAM" id="SSF48024">
    <property type="entry name" value="N-terminal domain of DnaB helicase"/>
    <property type="match status" value="1"/>
</dbReference>
<evidence type="ECO:0000259" key="4">
    <source>
        <dbReference type="Pfam" id="PF00772"/>
    </source>
</evidence>
<dbReference type="GO" id="GO:0005829">
    <property type="term" value="C:cytosol"/>
    <property type="evidence" value="ECO:0007669"/>
    <property type="project" value="TreeGrafter"/>
</dbReference>
<evidence type="ECO:0000256" key="3">
    <source>
        <dbReference type="SAM" id="MobiDB-lite"/>
    </source>
</evidence>
<name>A0A9W6PAA2_9ACTN</name>
<evidence type="ECO:0000256" key="2">
    <source>
        <dbReference type="ARBA" id="ARBA00023125"/>
    </source>
</evidence>
<dbReference type="InterPro" id="IPR025048">
    <property type="entry name" value="DUF3987"/>
</dbReference>
<dbReference type="InterPro" id="IPR036185">
    <property type="entry name" value="DNA_heli_DnaB-like_N_sf"/>
</dbReference>
<dbReference type="GO" id="GO:0003678">
    <property type="term" value="F:DNA helicase activity"/>
    <property type="evidence" value="ECO:0007669"/>
    <property type="project" value="InterPro"/>
</dbReference>
<dbReference type="Proteomes" id="UP001165092">
    <property type="component" value="Unassembled WGS sequence"/>
</dbReference>
<dbReference type="InterPro" id="IPR007693">
    <property type="entry name" value="DNA_helicase_DnaB-like_N"/>
</dbReference>
<dbReference type="GO" id="GO:0003677">
    <property type="term" value="F:DNA binding"/>
    <property type="evidence" value="ECO:0007669"/>
    <property type="project" value="UniProtKB-KW"/>
</dbReference>
<dbReference type="PANTHER" id="PTHR30153">
    <property type="entry name" value="REPLICATIVE DNA HELICASE DNAB"/>
    <property type="match status" value="1"/>
</dbReference>
<dbReference type="InterPro" id="IPR016136">
    <property type="entry name" value="DNA_helicase_N/primase_C"/>
</dbReference>
<protein>
    <recommendedName>
        <fullName evidence="4">DNA helicase DnaB-like N-terminal domain-containing protein</fullName>
    </recommendedName>
</protein>
<keyword evidence="2" id="KW-0238">DNA-binding</keyword>
<feature type="region of interest" description="Disordered" evidence="3">
    <location>
        <begin position="1"/>
        <end position="22"/>
    </location>
</feature>
<dbReference type="Pfam" id="PF00772">
    <property type="entry name" value="DnaB"/>
    <property type="match status" value="1"/>
</dbReference>
<keyword evidence="1" id="KW-0235">DNA replication</keyword>
<sequence>MALMAVPEPAEGPDWGPMPPHDLGAEQAALGAMLLSPEAIADVARLVVATDFYRPAHQILFATITRLHRQGEPADPVSVNAALTQSGEITRVGGAPYLHTLTESVPVAANGGYYARTVADLAQRRAVVETGTRLVQVGYSGDGDIGDLMQVAKGHLDTVRAKAAWTDPVALDAVQGTLPEFPLEALPEWVGRFAAAVSDSTQTPPDLAGCLALAALSTAASGRVWADTGQWSEPVCVYTVAAMEPASRKSAVFAAMNEPVFAAEEHLVEHMKPVIIEAALTKRIADAKAEELAAKAEKDRDPQSIADAMGAAESAGELSVPHQPKLVADDITPENLARRLAEQGGRLSLLAPEGGFFGTLAGRYSGMPNLDTFLKAHAGEPIRVDRQGREPDFVAKSALTIGIALQPEALSEVFATPGGRGRGLLARILYALPADNVGYRTATSVPVPPDVAQTYRHRLTTLLYSLWNLTEPVTLTFTPEARQRITRLLYEEVEPQLRPEGRLGQIRDWGGKYVGAIVRIAALIHLGDHLTDGWARPIDTATLEKAYAIGEYYAEHALAVFGAMGNDPAHEIARKVLDWLTKTTPGEFSARDAFRALRTKQVAKAGDLEAPLALLADLGWIRPAPVPPTGKKGGRPPSPKYLVHPDISGPRA</sequence>
<dbReference type="Pfam" id="PF13148">
    <property type="entry name" value="DUF3987"/>
    <property type="match status" value="1"/>
</dbReference>
<evidence type="ECO:0000256" key="1">
    <source>
        <dbReference type="ARBA" id="ARBA00022705"/>
    </source>
</evidence>
<feature type="region of interest" description="Disordered" evidence="3">
    <location>
        <begin position="626"/>
        <end position="652"/>
    </location>
</feature>
<evidence type="ECO:0000313" key="6">
    <source>
        <dbReference type="Proteomes" id="UP001165092"/>
    </source>
</evidence>